<evidence type="ECO:0008006" key="3">
    <source>
        <dbReference type="Google" id="ProtNLM"/>
    </source>
</evidence>
<keyword evidence="2" id="KW-1185">Reference proteome</keyword>
<proteinExistence type="predicted"/>
<evidence type="ECO:0000313" key="2">
    <source>
        <dbReference type="Proteomes" id="UP000315003"/>
    </source>
</evidence>
<organism evidence="1 2">
    <name type="scientific">Stieleria bergensis</name>
    <dbReference type="NCBI Taxonomy" id="2528025"/>
    <lineage>
        <taxon>Bacteria</taxon>
        <taxon>Pseudomonadati</taxon>
        <taxon>Planctomycetota</taxon>
        <taxon>Planctomycetia</taxon>
        <taxon>Pirellulales</taxon>
        <taxon>Pirellulaceae</taxon>
        <taxon>Stieleria</taxon>
    </lineage>
</organism>
<accession>A0A517SV33</accession>
<protein>
    <recommendedName>
        <fullName evidence="3">Transcription factor zinc-finger domain-containing protein</fullName>
    </recommendedName>
</protein>
<gene>
    <name evidence="1" type="ORF">SV7mr_25000</name>
</gene>
<evidence type="ECO:0000313" key="1">
    <source>
        <dbReference type="EMBL" id="QDT59986.1"/>
    </source>
</evidence>
<dbReference type="AlphaFoldDB" id="A0A517SV33"/>
<reference evidence="1 2" key="1">
    <citation type="submission" date="2019-02" db="EMBL/GenBank/DDBJ databases">
        <title>Deep-cultivation of Planctomycetes and their phenomic and genomic characterization uncovers novel biology.</title>
        <authorList>
            <person name="Wiegand S."/>
            <person name="Jogler M."/>
            <person name="Boedeker C."/>
            <person name="Pinto D."/>
            <person name="Vollmers J."/>
            <person name="Rivas-Marin E."/>
            <person name="Kohn T."/>
            <person name="Peeters S.H."/>
            <person name="Heuer A."/>
            <person name="Rast P."/>
            <person name="Oberbeckmann S."/>
            <person name="Bunk B."/>
            <person name="Jeske O."/>
            <person name="Meyerdierks A."/>
            <person name="Storesund J.E."/>
            <person name="Kallscheuer N."/>
            <person name="Luecker S."/>
            <person name="Lage O.M."/>
            <person name="Pohl T."/>
            <person name="Merkel B.J."/>
            <person name="Hornburger P."/>
            <person name="Mueller R.-W."/>
            <person name="Bruemmer F."/>
            <person name="Labrenz M."/>
            <person name="Spormann A.M."/>
            <person name="Op den Camp H."/>
            <person name="Overmann J."/>
            <person name="Amann R."/>
            <person name="Jetten M.S.M."/>
            <person name="Mascher T."/>
            <person name="Medema M.H."/>
            <person name="Devos D.P."/>
            <person name="Kaster A.-K."/>
            <person name="Ovreas L."/>
            <person name="Rohde M."/>
            <person name="Galperin M.Y."/>
            <person name="Jogler C."/>
        </authorList>
    </citation>
    <scope>NUCLEOTIDE SEQUENCE [LARGE SCALE GENOMIC DNA]</scope>
    <source>
        <strain evidence="1 2">SV_7m_r</strain>
    </source>
</reference>
<sequence length="118" mass="13253">MSQNPTINLPTIKSYHVKPSITGSSVKYQCPVCEARLRSSLMDADKQDYCPDCGAAFIVPGSPEKLAEAERRLQMEDAKTEAVSHAKNWLQKRQRNESVSKRDVRRDCTWIGTHCVTG</sequence>
<name>A0A517SV33_9BACT</name>
<dbReference type="Proteomes" id="UP000315003">
    <property type="component" value="Chromosome"/>
</dbReference>
<dbReference type="EMBL" id="CP036272">
    <property type="protein sequence ID" value="QDT59986.1"/>
    <property type="molecule type" value="Genomic_DNA"/>
</dbReference>